<sequence>MPSKIEKMHRNESHKKGRTEKTENELEDRSHLPIRGLIYSYQATTPKKKNKGQEAEKTRREGRTNAEIIRKTENRTEGDEMNNAPRNHPERLLKRKWHHENKKGWMGTGYRGGGSGNWRQRSNLK</sequence>
<organism evidence="2 3">
    <name type="scientific">Galerina marginata (strain CBS 339.88)</name>
    <dbReference type="NCBI Taxonomy" id="685588"/>
    <lineage>
        <taxon>Eukaryota</taxon>
        <taxon>Fungi</taxon>
        <taxon>Dikarya</taxon>
        <taxon>Basidiomycota</taxon>
        <taxon>Agaricomycotina</taxon>
        <taxon>Agaricomycetes</taxon>
        <taxon>Agaricomycetidae</taxon>
        <taxon>Agaricales</taxon>
        <taxon>Agaricineae</taxon>
        <taxon>Strophariaceae</taxon>
        <taxon>Galerina</taxon>
    </lineage>
</organism>
<name>A0A067SRZ5_GALM3</name>
<gene>
    <name evidence="2" type="ORF">GALMADRAFT_215187</name>
</gene>
<dbReference type="AlphaFoldDB" id="A0A067SRZ5"/>
<accession>A0A067SRZ5</accession>
<feature type="compositionally biased region" description="Basic and acidic residues" evidence="1">
    <location>
        <begin position="1"/>
        <end position="11"/>
    </location>
</feature>
<reference evidence="3" key="1">
    <citation type="journal article" date="2014" name="Proc. Natl. Acad. Sci. U.S.A.">
        <title>Extensive sampling of basidiomycete genomes demonstrates inadequacy of the white-rot/brown-rot paradigm for wood decay fungi.</title>
        <authorList>
            <person name="Riley R."/>
            <person name="Salamov A.A."/>
            <person name="Brown D.W."/>
            <person name="Nagy L.G."/>
            <person name="Floudas D."/>
            <person name="Held B.W."/>
            <person name="Levasseur A."/>
            <person name="Lombard V."/>
            <person name="Morin E."/>
            <person name="Otillar R."/>
            <person name="Lindquist E.A."/>
            <person name="Sun H."/>
            <person name="LaButti K.M."/>
            <person name="Schmutz J."/>
            <person name="Jabbour D."/>
            <person name="Luo H."/>
            <person name="Baker S.E."/>
            <person name="Pisabarro A.G."/>
            <person name="Walton J.D."/>
            <person name="Blanchette R.A."/>
            <person name="Henrissat B."/>
            <person name="Martin F."/>
            <person name="Cullen D."/>
            <person name="Hibbett D.S."/>
            <person name="Grigoriev I.V."/>
        </authorList>
    </citation>
    <scope>NUCLEOTIDE SEQUENCE [LARGE SCALE GENOMIC DNA]</scope>
    <source>
        <strain evidence="3">CBS 339.88</strain>
    </source>
</reference>
<feature type="compositionally biased region" description="Gly residues" evidence="1">
    <location>
        <begin position="106"/>
        <end position="116"/>
    </location>
</feature>
<dbReference type="EMBL" id="KL142402">
    <property type="protein sequence ID" value="KDR69533.1"/>
    <property type="molecule type" value="Genomic_DNA"/>
</dbReference>
<protein>
    <submittedName>
        <fullName evidence="2">Uncharacterized protein</fullName>
    </submittedName>
</protein>
<evidence type="ECO:0000313" key="2">
    <source>
        <dbReference type="EMBL" id="KDR69533.1"/>
    </source>
</evidence>
<feature type="compositionally biased region" description="Basic and acidic residues" evidence="1">
    <location>
        <begin position="19"/>
        <end position="31"/>
    </location>
</feature>
<evidence type="ECO:0000313" key="3">
    <source>
        <dbReference type="Proteomes" id="UP000027222"/>
    </source>
</evidence>
<evidence type="ECO:0000256" key="1">
    <source>
        <dbReference type="SAM" id="MobiDB-lite"/>
    </source>
</evidence>
<keyword evidence="3" id="KW-1185">Reference proteome</keyword>
<feature type="compositionally biased region" description="Basic and acidic residues" evidence="1">
    <location>
        <begin position="51"/>
        <end position="78"/>
    </location>
</feature>
<dbReference type="HOGENOM" id="CLU_1992811_0_0_1"/>
<dbReference type="Proteomes" id="UP000027222">
    <property type="component" value="Unassembled WGS sequence"/>
</dbReference>
<proteinExistence type="predicted"/>
<feature type="region of interest" description="Disordered" evidence="1">
    <location>
        <begin position="1"/>
        <end position="125"/>
    </location>
</feature>